<sequence>MIIFYGRATHREALALRCIYWKRKADDIAEEGTTKKPRNVKAKPAKSVDVNAMQRLPKKEEEKLMKTDFNKFMLKYPFGTDAVFPISVEKIMEAPSIYVYRSVNENYILETFRKMIEKPHITPQIADLLPFSRSKKKTEDVLTLSALMAEIWESETMHPVPMLLEEVADYKSYVSGFLDKLEGYSKPIGFRFSMANNVPIYNFQSKVDGPWVAEGGHSL</sequence>
<comment type="caution">
    <text evidence="1">The sequence shown here is derived from an EMBL/GenBank/DDBJ whole genome shotgun (WGS) entry which is preliminary data.</text>
</comment>
<dbReference type="AlphaFoldDB" id="A0ABD3HZP3"/>
<reference evidence="1 2" key="1">
    <citation type="submission" date="2024-09" db="EMBL/GenBank/DDBJ databases">
        <title>Chromosome-scale assembly of Riccia sorocarpa.</title>
        <authorList>
            <person name="Paukszto L."/>
        </authorList>
    </citation>
    <scope>NUCLEOTIDE SEQUENCE [LARGE SCALE GENOMIC DNA]</scope>
    <source>
        <strain evidence="1">LP-2024</strain>
        <tissue evidence="1">Aerial parts of the thallus</tissue>
    </source>
</reference>
<evidence type="ECO:0000313" key="2">
    <source>
        <dbReference type="Proteomes" id="UP001633002"/>
    </source>
</evidence>
<dbReference type="EMBL" id="JBJQOH010000002">
    <property type="protein sequence ID" value="KAL3696279.1"/>
    <property type="molecule type" value="Genomic_DNA"/>
</dbReference>
<accession>A0ABD3HZP3</accession>
<keyword evidence="2" id="KW-1185">Reference proteome</keyword>
<protein>
    <submittedName>
        <fullName evidence="1">Uncharacterized protein</fullName>
    </submittedName>
</protein>
<evidence type="ECO:0000313" key="1">
    <source>
        <dbReference type="EMBL" id="KAL3696279.1"/>
    </source>
</evidence>
<organism evidence="1 2">
    <name type="scientific">Riccia sorocarpa</name>
    <dbReference type="NCBI Taxonomy" id="122646"/>
    <lineage>
        <taxon>Eukaryota</taxon>
        <taxon>Viridiplantae</taxon>
        <taxon>Streptophyta</taxon>
        <taxon>Embryophyta</taxon>
        <taxon>Marchantiophyta</taxon>
        <taxon>Marchantiopsida</taxon>
        <taxon>Marchantiidae</taxon>
        <taxon>Marchantiales</taxon>
        <taxon>Ricciaceae</taxon>
        <taxon>Riccia</taxon>
    </lineage>
</organism>
<dbReference type="Proteomes" id="UP001633002">
    <property type="component" value="Unassembled WGS sequence"/>
</dbReference>
<name>A0ABD3HZP3_9MARC</name>
<gene>
    <name evidence="1" type="ORF">R1sor_010355</name>
</gene>
<proteinExistence type="predicted"/>